<feature type="compositionally biased region" description="Low complexity" evidence="1">
    <location>
        <begin position="66"/>
        <end position="77"/>
    </location>
</feature>
<dbReference type="Proteomes" id="UP000824782">
    <property type="component" value="Unassembled WGS sequence"/>
</dbReference>
<comment type="caution">
    <text evidence="2">The sequence shown here is derived from an EMBL/GenBank/DDBJ whole genome shotgun (WGS) entry which is preliminary data.</text>
</comment>
<gene>
    <name evidence="2" type="ORF">GDO81_013875</name>
</gene>
<reference evidence="2" key="1">
    <citation type="thesis" date="2020" institute="ProQuest LLC" country="789 East Eisenhower Parkway, Ann Arbor, MI, USA">
        <title>Comparative Genomics and Chromosome Evolution.</title>
        <authorList>
            <person name="Mudd A.B."/>
        </authorList>
    </citation>
    <scope>NUCLEOTIDE SEQUENCE</scope>
    <source>
        <strain evidence="2">237g6f4</strain>
        <tissue evidence="2">Blood</tissue>
    </source>
</reference>
<accession>A0AAV7B6B5</accession>
<proteinExistence type="predicted"/>
<organism evidence="2 3">
    <name type="scientific">Engystomops pustulosus</name>
    <name type="common">Tungara frog</name>
    <name type="synonym">Physalaemus pustulosus</name>
    <dbReference type="NCBI Taxonomy" id="76066"/>
    <lineage>
        <taxon>Eukaryota</taxon>
        <taxon>Metazoa</taxon>
        <taxon>Chordata</taxon>
        <taxon>Craniata</taxon>
        <taxon>Vertebrata</taxon>
        <taxon>Euteleostomi</taxon>
        <taxon>Amphibia</taxon>
        <taxon>Batrachia</taxon>
        <taxon>Anura</taxon>
        <taxon>Neobatrachia</taxon>
        <taxon>Hyloidea</taxon>
        <taxon>Leptodactylidae</taxon>
        <taxon>Leiuperinae</taxon>
        <taxon>Engystomops</taxon>
    </lineage>
</organism>
<name>A0AAV7B6B5_ENGPU</name>
<feature type="region of interest" description="Disordered" evidence="1">
    <location>
        <begin position="1"/>
        <end position="88"/>
    </location>
</feature>
<evidence type="ECO:0000313" key="2">
    <source>
        <dbReference type="EMBL" id="KAG8568062.1"/>
    </source>
</evidence>
<protein>
    <submittedName>
        <fullName evidence="2">Uncharacterized protein</fullName>
    </submittedName>
</protein>
<evidence type="ECO:0000256" key="1">
    <source>
        <dbReference type="SAM" id="MobiDB-lite"/>
    </source>
</evidence>
<sequence length="88" mass="9148">MALSPCRTVTLSMALGNPASPLRTGTPAGTRKSSLRHRASSHLQGATTPIILPPPPPADNHKQCSGHRQQQHQGPPGLSLLHVSGAAH</sequence>
<dbReference type="AlphaFoldDB" id="A0AAV7B6B5"/>
<keyword evidence="3" id="KW-1185">Reference proteome</keyword>
<evidence type="ECO:0000313" key="3">
    <source>
        <dbReference type="Proteomes" id="UP000824782"/>
    </source>
</evidence>
<dbReference type="EMBL" id="WNYA01000006">
    <property type="protein sequence ID" value="KAG8568062.1"/>
    <property type="molecule type" value="Genomic_DNA"/>
</dbReference>